<reference evidence="3" key="1">
    <citation type="submission" date="2016-10" db="EMBL/GenBank/DDBJ databases">
        <authorList>
            <person name="Varghese N."/>
            <person name="Submissions S."/>
        </authorList>
    </citation>
    <scope>NUCLEOTIDE SEQUENCE [LARGE SCALE GENOMIC DNA]</scope>
    <source>
        <strain evidence="3">CGMCC 1.10370</strain>
    </source>
</reference>
<dbReference type="EMBL" id="FOMH01000017">
    <property type="protein sequence ID" value="SFD98652.1"/>
    <property type="molecule type" value="Genomic_DNA"/>
</dbReference>
<name>A0A1I1WUD5_9FLAO</name>
<sequence>MENLKIKQSKSYCEISRTIIYSGENDELICRKVYQGDWGDWDDKPESPECSQNIDNEYNSPDAEA</sequence>
<accession>A0A1I1WUD5</accession>
<evidence type="ECO:0000256" key="1">
    <source>
        <dbReference type="SAM" id="MobiDB-lite"/>
    </source>
</evidence>
<evidence type="ECO:0000313" key="2">
    <source>
        <dbReference type="EMBL" id="SFD98652.1"/>
    </source>
</evidence>
<gene>
    <name evidence="2" type="ORF">SAMN05216297_11745</name>
</gene>
<dbReference type="AlphaFoldDB" id="A0A1I1WUD5"/>
<evidence type="ECO:0000313" key="3">
    <source>
        <dbReference type="Proteomes" id="UP000199672"/>
    </source>
</evidence>
<feature type="region of interest" description="Disordered" evidence="1">
    <location>
        <begin position="41"/>
        <end position="65"/>
    </location>
</feature>
<protein>
    <submittedName>
        <fullName evidence="2">Uncharacterized protein</fullName>
    </submittedName>
</protein>
<proteinExistence type="predicted"/>
<dbReference type="Proteomes" id="UP000199672">
    <property type="component" value="Unassembled WGS sequence"/>
</dbReference>
<organism evidence="2 3">
    <name type="scientific">Flavobacterium phragmitis</name>
    <dbReference type="NCBI Taxonomy" id="739143"/>
    <lineage>
        <taxon>Bacteria</taxon>
        <taxon>Pseudomonadati</taxon>
        <taxon>Bacteroidota</taxon>
        <taxon>Flavobacteriia</taxon>
        <taxon>Flavobacteriales</taxon>
        <taxon>Flavobacteriaceae</taxon>
        <taxon>Flavobacterium</taxon>
    </lineage>
</organism>
<dbReference type="RefSeq" id="WP_091498456.1">
    <property type="nucleotide sequence ID" value="NZ_FOMH01000017.1"/>
</dbReference>
<feature type="compositionally biased region" description="Polar residues" evidence="1">
    <location>
        <begin position="49"/>
        <end position="59"/>
    </location>
</feature>
<dbReference type="STRING" id="739143.SAMN05216297_11745"/>
<keyword evidence="3" id="KW-1185">Reference proteome</keyword>
<dbReference type="OrthoDB" id="1366813at2"/>